<evidence type="ECO:0000259" key="2">
    <source>
        <dbReference type="Pfam" id="PF00881"/>
    </source>
</evidence>
<evidence type="ECO:0000313" key="4">
    <source>
        <dbReference type="Proteomes" id="UP001185755"/>
    </source>
</evidence>
<comment type="caution">
    <text evidence="3">The sequence shown here is derived from an EMBL/GenBank/DDBJ whole genome shotgun (WGS) entry which is preliminary data.</text>
</comment>
<dbReference type="Proteomes" id="UP001185755">
    <property type="component" value="Unassembled WGS sequence"/>
</dbReference>
<organism evidence="3 4">
    <name type="scientific">Rhodococcoides yunnanense</name>
    <dbReference type="NCBI Taxonomy" id="278209"/>
    <lineage>
        <taxon>Bacteria</taxon>
        <taxon>Bacillati</taxon>
        <taxon>Actinomycetota</taxon>
        <taxon>Actinomycetes</taxon>
        <taxon>Mycobacteriales</taxon>
        <taxon>Nocardiaceae</taxon>
        <taxon>Rhodococcoides</taxon>
    </lineage>
</organism>
<sequence>MHTDLASLREIHDRLNGTVDPAPTPRPAHRSGAAIALPSPRTLDSPFTSLVHARRSRYDFDPNGELSLGSVGTLLGTALGLGRRVEAYGDREHPLSVAPTAGGLRTRETFLFATRIAGVRPGIYSYDMADHSLQLVSEVGPAVALAEVYAQPEFAALPAASLALTARLDVALAKYPPRHYRALHVDAGIAVQNLYLTATAMGMACCAVSGFSDPAAESVLGLGDAAIVTMLVAVGPPRITGLEESSV</sequence>
<evidence type="ECO:0000256" key="1">
    <source>
        <dbReference type="SAM" id="MobiDB-lite"/>
    </source>
</evidence>
<dbReference type="PANTHER" id="PTHR43745:SF2">
    <property type="entry name" value="NITROREDUCTASE MJ1384-RELATED"/>
    <property type="match status" value="1"/>
</dbReference>
<dbReference type="PANTHER" id="PTHR43745">
    <property type="entry name" value="NITROREDUCTASE MJ1384-RELATED"/>
    <property type="match status" value="1"/>
</dbReference>
<feature type="domain" description="Nitroreductase" evidence="2">
    <location>
        <begin position="53"/>
        <end position="235"/>
    </location>
</feature>
<dbReference type="SUPFAM" id="SSF55469">
    <property type="entry name" value="FMN-dependent nitroreductase-like"/>
    <property type="match status" value="1"/>
</dbReference>
<dbReference type="Pfam" id="PF00881">
    <property type="entry name" value="Nitroreductase"/>
    <property type="match status" value="1"/>
</dbReference>
<gene>
    <name evidence="3" type="ORF">R3P96_11335</name>
</gene>
<protein>
    <submittedName>
        <fullName evidence="3">SagB family peptide dehydrogenase</fullName>
    </submittedName>
</protein>
<dbReference type="EMBL" id="JAWLJX010000003">
    <property type="protein sequence ID" value="MDV6261937.1"/>
    <property type="molecule type" value="Genomic_DNA"/>
</dbReference>
<dbReference type="InterPro" id="IPR020051">
    <property type="entry name" value="SagB-type_dehydrogenase"/>
</dbReference>
<name>A0ABU4BCK4_9NOCA</name>
<feature type="region of interest" description="Disordered" evidence="1">
    <location>
        <begin position="15"/>
        <end position="40"/>
    </location>
</feature>
<accession>A0ABU4BCK4</accession>
<dbReference type="NCBIfam" id="TIGR03605">
    <property type="entry name" value="antibiot_sagB"/>
    <property type="match status" value="1"/>
</dbReference>
<keyword evidence="4" id="KW-1185">Reference proteome</keyword>
<dbReference type="Gene3D" id="3.40.109.10">
    <property type="entry name" value="NADH Oxidase"/>
    <property type="match status" value="1"/>
</dbReference>
<dbReference type="RefSeq" id="WP_317564446.1">
    <property type="nucleotide sequence ID" value="NZ_JAWLJX010000003.1"/>
</dbReference>
<dbReference type="InterPro" id="IPR000415">
    <property type="entry name" value="Nitroreductase-like"/>
</dbReference>
<evidence type="ECO:0000313" key="3">
    <source>
        <dbReference type="EMBL" id="MDV6261937.1"/>
    </source>
</evidence>
<dbReference type="InterPro" id="IPR052544">
    <property type="entry name" value="Bacteriocin_Proc_Enz"/>
</dbReference>
<dbReference type="InterPro" id="IPR029479">
    <property type="entry name" value="Nitroreductase"/>
</dbReference>
<proteinExistence type="predicted"/>
<dbReference type="CDD" id="cd02142">
    <property type="entry name" value="McbC_SagB-like_oxidoreductase"/>
    <property type="match status" value="1"/>
</dbReference>
<reference evidence="3 4" key="1">
    <citation type="submission" date="2023-10" db="EMBL/GenBank/DDBJ databases">
        <title>Development of a sustainable strategy for remediation of hydrocarbon-contaminated territories based on the waste exchange concept.</title>
        <authorList>
            <person name="Krivoruchko A."/>
        </authorList>
    </citation>
    <scope>NUCLEOTIDE SEQUENCE [LARGE SCALE GENOMIC DNA]</scope>
    <source>
        <strain evidence="3 4">IEGM 1323</strain>
    </source>
</reference>